<dbReference type="OrthoDB" id="5966010at2759"/>
<dbReference type="InterPro" id="IPR013320">
    <property type="entry name" value="ConA-like_dom_sf"/>
</dbReference>
<dbReference type="SUPFAM" id="SSF49899">
    <property type="entry name" value="Concanavalin A-like lectins/glucanases"/>
    <property type="match status" value="1"/>
</dbReference>
<evidence type="ECO:0000256" key="1">
    <source>
        <dbReference type="SAM" id="MobiDB-lite"/>
    </source>
</evidence>
<feature type="compositionally biased region" description="Acidic residues" evidence="1">
    <location>
        <begin position="308"/>
        <end position="323"/>
    </location>
</feature>
<organism evidence="3 4">
    <name type="scientific">Nematostella vectensis</name>
    <name type="common">Starlet sea anemone</name>
    <dbReference type="NCBI Taxonomy" id="45351"/>
    <lineage>
        <taxon>Eukaryota</taxon>
        <taxon>Metazoa</taxon>
        <taxon>Cnidaria</taxon>
        <taxon>Anthozoa</taxon>
        <taxon>Hexacorallia</taxon>
        <taxon>Actiniaria</taxon>
        <taxon>Edwardsiidae</taxon>
        <taxon>Nematostella</taxon>
    </lineage>
</organism>
<dbReference type="PhylomeDB" id="A7RK85"/>
<dbReference type="InParanoid" id="A7RK85"/>
<feature type="region of interest" description="Disordered" evidence="1">
    <location>
        <begin position="296"/>
        <end position="323"/>
    </location>
</feature>
<evidence type="ECO:0000313" key="3">
    <source>
        <dbReference type="EMBL" id="EDO48205.1"/>
    </source>
</evidence>
<protein>
    <recommendedName>
        <fullName evidence="5">LamG-like jellyroll fold domain-containing protein</fullName>
    </recommendedName>
</protein>
<dbReference type="KEGG" id="nve:5520431"/>
<evidence type="ECO:0000256" key="2">
    <source>
        <dbReference type="SAM" id="SignalP"/>
    </source>
</evidence>
<dbReference type="EMBL" id="DS469515">
    <property type="protein sequence ID" value="EDO48205.1"/>
    <property type="molecule type" value="Genomic_DNA"/>
</dbReference>
<keyword evidence="2" id="KW-0732">Signal</keyword>
<evidence type="ECO:0000313" key="4">
    <source>
        <dbReference type="Proteomes" id="UP000001593"/>
    </source>
</evidence>
<feature type="signal peptide" evidence="2">
    <location>
        <begin position="1"/>
        <end position="23"/>
    </location>
</feature>
<accession>A7RK85</accession>
<keyword evidence="4" id="KW-1185">Reference proteome</keyword>
<gene>
    <name evidence="3" type="ORF">NEMVEDRAFT_v1g238889</name>
</gene>
<dbReference type="OMA" id="NIGAYHI"/>
<feature type="chain" id="PRO_5005660646" description="LamG-like jellyroll fold domain-containing protein" evidence="2">
    <location>
        <begin position="24"/>
        <end position="323"/>
    </location>
</feature>
<reference evidence="3 4" key="1">
    <citation type="journal article" date="2007" name="Science">
        <title>Sea anemone genome reveals ancestral eumetazoan gene repertoire and genomic organization.</title>
        <authorList>
            <person name="Putnam N.H."/>
            <person name="Srivastava M."/>
            <person name="Hellsten U."/>
            <person name="Dirks B."/>
            <person name="Chapman J."/>
            <person name="Salamov A."/>
            <person name="Terry A."/>
            <person name="Shapiro H."/>
            <person name="Lindquist E."/>
            <person name="Kapitonov V.V."/>
            <person name="Jurka J."/>
            <person name="Genikhovich G."/>
            <person name="Grigoriev I.V."/>
            <person name="Lucas S.M."/>
            <person name="Steele R.E."/>
            <person name="Finnerty J.R."/>
            <person name="Technau U."/>
            <person name="Martindale M.Q."/>
            <person name="Rokhsar D.S."/>
        </authorList>
    </citation>
    <scope>NUCLEOTIDE SEQUENCE [LARGE SCALE GENOMIC DNA]</scope>
    <source>
        <strain evidence="4">CH2 X CH6</strain>
    </source>
</reference>
<dbReference type="Pfam" id="PF13385">
    <property type="entry name" value="Laminin_G_3"/>
    <property type="match status" value="1"/>
</dbReference>
<sequence>MTITMVTGLGWLCLLALLQCAKATAGDGWSECTLTCGGGTQYHVDNRAETRYCNTHSCPGDAGCLSAYLSFDRGHVIERTIYDASHNGNLATMQGGASVVEGGKFGRALNLTRDGNVTFDIQHFRNRPTLAITIALWLKLSEVKGSQEVFFTCGNPVVLNIGAYHIGIEDGVVTWSLKNENGTDLFKAISDKPIESNKWVHIAGTHRYSTGIANLYINGNLSKGASAPRRHFPPGVFNDWACADMGNPRDKKPLVGLIDEFYIFKCALLPEEISDLYSKNAFKRYEIPRPVSELGVKAQDEWPGNDETLMEEDAAIDEMEDER</sequence>
<name>A7RK85_NEMVE</name>
<dbReference type="HOGENOM" id="CLU_861395_0_0_1"/>
<proteinExistence type="predicted"/>
<evidence type="ECO:0008006" key="5">
    <source>
        <dbReference type="Google" id="ProtNLM"/>
    </source>
</evidence>
<dbReference type="Gene3D" id="2.60.120.200">
    <property type="match status" value="1"/>
</dbReference>
<dbReference type="AlphaFoldDB" id="A7RK85"/>
<dbReference type="Proteomes" id="UP000001593">
    <property type="component" value="Unassembled WGS sequence"/>
</dbReference>